<sequence>MIAYPTSRDGASRLSKGKEKSTMVGYCFVATTSQHTMHSRVHAGEYVLLRLPSDTLKLVQIVPNTLVSIGKYGSFPCNLLIGRPYYLTFEITDKQSESDASRLRVVPASELNAEILAEDAPSSENPAEKADDSFDIVADDGSVLLKNNRLTIDDASRQALSMEEIEQLKKAGTGSGRDIIEKILKSHTHLSEKTSFALAKYTLRKHKKYLRRFTVLPMNVSMLTEYMIAEKEASRVMELREESLGLVGSWANVHYHPDAEPALTEEGTQLGGGRWLVVDDTGGLVVASMAEKMGLLYHPDNEDEDSENDDAEATTSTEQAAQAEEKADVEMQDASKEETTNGELQEGEEVRGNSRKRPQNRHNTNLSSTNTLTVIHANAQPNVSLLKYFSYDTNNPTATHPLHTHLKTLTWLQLIDPSADPTYDEPENVPQAELDTWKSGKRGAYYRKRRRWTRCKQIVDETREGGFDGIVIASSMNPATILKNTVHLLRGSAHIVIYSPTVEPLTEIMDLYSKDRKAAFLDHIANDTTPPEEDFPLDPRLILAPTLQTTKIRPWQVLPGRTHPLMTWRGGAEGYLFTARRVLPVDGKVEARGKYNKKRKIG</sequence>
<protein>
    <recommendedName>
        <fullName evidence="3">tRNA (adenine(58)-N(1))-methyltransferase non-catalytic subunit TRM6</fullName>
    </recommendedName>
    <alternativeName>
        <fullName evidence="6">tRNA(m1A58)-methyltransferase subunit TRM6</fullName>
    </alternativeName>
</protein>
<keyword evidence="8" id="KW-0648">Protein biosynthesis</keyword>
<dbReference type="EMBL" id="QZBN01001214">
    <property type="protein sequence ID" value="THZ33035.1"/>
    <property type="molecule type" value="Genomic_DNA"/>
</dbReference>
<evidence type="ECO:0000256" key="5">
    <source>
        <dbReference type="ARBA" id="ARBA00023242"/>
    </source>
</evidence>
<evidence type="ECO:0000256" key="1">
    <source>
        <dbReference type="ARBA" id="ARBA00004123"/>
    </source>
</evidence>
<proteinExistence type="inferred from homology"/>
<dbReference type="Proteomes" id="UP000310121">
    <property type="component" value="Unassembled WGS sequence"/>
</dbReference>
<dbReference type="PANTHER" id="PTHR12945">
    <property type="entry name" value="TRANSLATION INITIATION FACTOR EIF3-RELATED"/>
    <property type="match status" value="1"/>
</dbReference>
<feature type="compositionally biased region" description="Low complexity" evidence="7">
    <location>
        <begin position="313"/>
        <end position="322"/>
    </location>
</feature>
<evidence type="ECO:0000313" key="8">
    <source>
        <dbReference type="EMBL" id="THZ33035.1"/>
    </source>
</evidence>
<accession>A0A4S9U700</accession>
<keyword evidence="5" id="KW-0539">Nucleus</keyword>
<feature type="compositionally biased region" description="Acidic residues" evidence="7">
    <location>
        <begin position="301"/>
        <end position="312"/>
    </location>
</feature>
<dbReference type="GO" id="GO:0003743">
    <property type="term" value="F:translation initiation factor activity"/>
    <property type="evidence" value="ECO:0007669"/>
    <property type="project" value="UniProtKB-KW"/>
</dbReference>
<evidence type="ECO:0000313" key="9">
    <source>
        <dbReference type="Proteomes" id="UP000310121"/>
    </source>
</evidence>
<evidence type="ECO:0000256" key="3">
    <source>
        <dbReference type="ARBA" id="ARBA00021704"/>
    </source>
</evidence>
<gene>
    <name evidence="8" type="ORF">D6C90_08599</name>
</gene>
<comment type="subcellular location">
    <subcellularLocation>
        <location evidence="1">Nucleus</location>
    </subcellularLocation>
</comment>
<name>A0A4S9U700_AURPU</name>
<feature type="region of interest" description="Disordered" evidence="7">
    <location>
        <begin position="298"/>
        <end position="369"/>
    </location>
</feature>
<evidence type="ECO:0000256" key="7">
    <source>
        <dbReference type="SAM" id="MobiDB-lite"/>
    </source>
</evidence>
<keyword evidence="8" id="KW-0396">Initiation factor</keyword>
<organism evidence="8 9">
    <name type="scientific">Aureobasidium pullulans</name>
    <name type="common">Black yeast</name>
    <name type="synonym">Pullularia pullulans</name>
    <dbReference type="NCBI Taxonomy" id="5580"/>
    <lineage>
        <taxon>Eukaryota</taxon>
        <taxon>Fungi</taxon>
        <taxon>Dikarya</taxon>
        <taxon>Ascomycota</taxon>
        <taxon>Pezizomycotina</taxon>
        <taxon>Dothideomycetes</taxon>
        <taxon>Dothideomycetidae</taxon>
        <taxon>Dothideales</taxon>
        <taxon>Saccotheciaceae</taxon>
        <taxon>Aureobasidium</taxon>
    </lineage>
</organism>
<evidence type="ECO:0000256" key="6">
    <source>
        <dbReference type="ARBA" id="ARBA00032319"/>
    </source>
</evidence>
<feature type="compositionally biased region" description="Basic and acidic residues" evidence="7">
    <location>
        <begin position="323"/>
        <end position="339"/>
    </location>
</feature>
<dbReference type="GO" id="GO:0005634">
    <property type="term" value="C:nucleus"/>
    <property type="evidence" value="ECO:0007669"/>
    <property type="project" value="UniProtKB-SubCell"/>
</dbReference>
<dbReference type="InterPro" id="IPR017423">
    <property type="entry name" value="TRM6"/>
</dbReference>
<dbReference type="Pfam" id="PF04189">
    <property type="entry name" value="Gcd10p"/>
    <property type="match status" value="1"/>
</dbReference>
<dbReference type="GO" id="GO:0030488">
    <property type="term" value="P:tRNA methylation"/>
    <property type="evidence" value="ECO:0007669"/>
    <property type="project" value="InterPro"/>
</dbReference>
<dbReference type="PANTHER" id="PTHR12945:SF0">
    <property type="entry name" value="TRNA (ADENINE(58)-N(1))-METHYLTRANSFERASE NON-CATALYTIC SUBUNIT TRM6"/>
    <property type="match status" value="1"/>
</dbReference>
<dbReference type="GO" id="GO:0031515">
    <property type="term" value="C:tRNA (m1A) methyltransferase complex"/>
    <property type="evidence" value="ECO:0007669"/>
    <property type="project" value="InterPro"/>
</dbReference>
<evidence type="ECO:0000256" key="2">
    <source>
        <dbReference type="ARBA" id="ARBA00008320"/>
    </source>
</evidence>
<evidence type="ECO:0000256" key="4">
    <source>
        <dbReference type="ARBA" id="ARBA00022694"/>
    </source>
</evidence>
<keyword evidence="4" id="KW-0819">tRNA processing</keyword>
<reference evidence="8 9" key="1">
    <citation type="submission" date="2018-10" db="EMBL/GenBank/DDBJ databases">
        <title>Fifty Aureobasidium pullulans genomes reveal a recombining polyextremotolerant generalist.</title>
        <authorList>
            <person name="Gostincar C."/>
            <person name="Turk M."/>
            <person name="Zajc J."/>
            <person name="Gunde-Cimerman N."/>
        </authorList>
    </citation>
    <scope>NUCLEOTIDE SEQUENCE [LARGE SCALE GENOMIC DNA]</scope>
    <source>
        <strain evidence="8 9">EXF-3844</strain>
    </source>
</reference>
<comment type="caution">
    <text evidence="8">The sequence shown here is derived from an EMBL/GenBank/DDBJ whole genome shotgun (WGS) entry which is preliminary data.</text>
</comment>
<comment type="similarity">
    <text evidence="2">Belongs to the TRM6/GCD10 family.</text>
</comment>
<dbReference type="AlphaFoldDB" id="A0A4S9U700"/>